<organism evidence="2 3">
    <name type="scientific">Eumeta variegata</name>
    <name type="common">Bagworm moth</name>
    <name type="synonym">Eumeta japonica</name>
    <dbReference type="NCBI Taxonomy" id="151549"/>
    <lineage>
        <taxon>Eukaryota</taxon>
        <taxon>Metazoa</taxon>
        <taxon>Ecdysozoa</taxon>
        <taxon>Arthropoda</taxon>
        <taxon>Hexapoda</taxon>
        <taxon>Insecta</taxon>
        <taxon>Pterygota</taxon>
        <taxon>Neoptera</taxon>
        <taxon>Endopterygota</taxon>
        <taxon>Lepidoptera</taxon>
        <taxon>Glossata</taxon>
        <taxon>Ditrysia</taxon>
        <taxon>Tineoidea</taxon>
        <taxon>Psychidae</taxon>
        <taxon>Oiketicinae</taxon>
        <taxon>Eumeta</taxon>
    </lineage>
</organism>
<sequence length="88" mass="9639">MRIGSFFPSPSISSVTQHIGNQHPDFRITRIGNEQRYRILKRVKSDARSSRCSRRISPEGLVRGSLIVSAPTSGGEAAARRCAVVADD</sequence>
<gene>
    <name evidence="2" type="ORF">EVAR_83589_1</name>
</gene>
<evidence type="ECO:0000256" key="1">
    <source>
        <dbReference type="SAM" id="MobiDB-lite"/>
    </source>
</evidence>
<accession>A0A4C1UP16</accession>
<dbReference type="Proteomes" id="UP000299102">
    <property type="component" value="Unassembled WGS sequence"/>
</dbReference>
<protein>
    <submittedName>
        <fullName evidence="2">Uncharacterized protein</fullName>
    </submittedName>
</protein>
<evidence type="ECO:0000313" key="2">
    <source>
        <dbReference type="EMBL" id="GBP27960.1"/>
    </source>
</evidence>
<evidence type="ECO:0000313" key="3">
    <source>
        <dbReference type="Proteomes" id="UP000299102"/>
    </source>
</evidence>
<proteinExistence type="predicted"/>
<keyword evidence="3" id="KW-1185">Reference proteome</keyword>
<dbReference type="EMBL" id="BGZK01000201">
    <property type="protein sequence ID" value="GBP27960.1"/>
    <property type="molecule type" value="Genomic_DNA"/>
</dbReference>
<feature type="compositionally biased region" description="Low complexity" evidence="1">
    <location>
        <begin position="1"/>
        <end position="14"/>
    </location>
</feature>
<reference evidence="2 3" key="1">
    <citation type="journal article" date="2019" name="Commun. Biol.">
        <title>The bagworm genome reveals a unique fibroin gene that provides high tensile strength.</title>
        <authorList>
            <person name="Kono N."/>
            <person name="Nakamura H."/>
            <person name="Ohtoshi R."/>
            <person name="Tomita M."/>
            <person name="Numata K."/>
            <person name="Arakawa K."/>
        </authorList>
    </citation>
    <scope>NUCLEOTIDE SEQUENCE [LARGE SCALE GENOMIC DNA]</scope>
</reference>
<dbReference type="AlphaFoldDB" id="A0A4C1UP16"/>
<feature type="region of interest" description="Disordered" evidence="1">
    <location>
        <begin position="1"/>
        <end position="20"/>
    </location>
</feature>
<name>A0A4C1UP16_EUMVA</name>
<comment type="caution">
    <text evidence="2">The sequence shown here is derived from an EMBL/GenBank/DDBJ whole genome shotgun (WGS) entry which is preliminary data.</text>
</comment>